<dbReference type="GO" id="GO:0005737">
    <property type="term" value="C:cytoplasm"/>
    <property type="evidence" value="ECO:0000318"/>
    <property type="project" value="GO_Central"/>
</dbReference>
<organism evidence="8">
    <name type="scientific">Selaginella moellendorffii</name>
    <name type="common">Spikemoss</name>
    <dbReference type="NCBI Taxonomy" id="88036"/>
    <lineage>
        <taxon>Eukaryota</taxon>
        <taxon>Viridiplantae</taxon>
        <taxon>Streptophyta</taxon>
        <taxon>Embryophyta</taxon>
        <taxon>Tracheophyta</taxon>
        <taxon>Lycopodiopsida</taxon>
        <taxon>Selaginellales</taxon>
        <taxon>Selaginellaceae</taxon>
        <taxon>Selaginella</taxon>
    </lineage>
</organism>
<comment type="subcellular location">
    <subcellularLocation>
        <location evidence="1">Nucleus</location>
        <location evidence="1">Nuclear pore complex</location>
    </subcellularLocation>
</comment>
<name>D8QU73_SELML</name>
<dbReference type="EMBL" id="GL377567">
    <property type="protein sequence ID" value="EFJ36249.1"/>
    <property type="molecule type" value="Genomic_DNA"/>
</dbReference>
<evidence type="ECO:0000256" key="1">
    <source>
        <dbReference type="ARBA" id="ARBA00004567"/>
    </source>
</evidence>
<feature type="compositionally biased region" description="Basic and acidic residues" evidence="5">
    <location>
        <begin position="157"/>
        <end position="188"/>
    </location>
</feature>
<keyword evidence="4" id="KW-0653">Protein transport</keyword>
<evidence type="ECO:0000256" key="3">
    <source>
        <dbReference type="ARBA" id="ARBA00023010"/>
    </source>
</evidence>
<keyword evidence="2" id="KW-0813">Transport</keyword>
<feature type="domain" description="RanBD1" evidence="6">
    <location>
        <begin position="29"/>
        <end position="161"/>
    </location>
</feature>
<keyword evidence="4" id="KW-0539">Nucleus</keyword>
<feature type="region of interest" description="Disordered" evidence="5">
    <location>
        <begin position="1"/>
        <end position="29"/>
    </location>
</feature>
<keyword evidence="4" id="KW-0906">Nuclear pore complex</keyword>
<dbReference type="STRING" id="88036.D8QU73"/>
<evidence type="ECO:0000256" key="4">
    <source>
        <dbReference type="ARBA" id="ARBA00023132"/>
    </source>
</evidence>
<dbReference type="PANTHER" id="PTHR23138:SF87">
    <property type="entry name" value="E3 SUMO-PROTEIN LIGASE RANBP2"/>
    <property type="match status" value="1"/>
</dbReference>
<sequence>MADREDEETVAAAEEHGAGAGEEEDTGAQIAPIVRLEEVAVKTGEENEEVLLDMKARLYRYDQVWKERGTGVIKILKDKETNKTRVLMRQNKTLKICANHYLVPGMTLQEHAGSDKTWVWHAMDYSDGEVKKELLCVRFGSVENAQRFKDIYVERTEEQGEKKATEEESKEESKVAETLEKLSVKDLSSDPVKPAANDDEKEKPAVDDVKADGKKE</sequence>
<dbReference type="GO" id="GO:0005643">
    <property type="term" value="C:nuclear pore"/>
    <property type="evidence" value="ECO:0000318"/>
    <property type="project" value="GO_Central"/>
</dbReference>
<dbReference type="InterPro" id="IPR000156">
    <property type="entry name" value="Ran_bind_dom"/>
</dbReference>
<dbReference type="AlphaFoldDB" id="D8QU73"/>
<reference evidence="7 8" key="1">
    <citation type="journal article" date="2011" name="Science">
        <title>The Selaginella genome identifies genetic changes associated with the evolution of vascular plants.</title>
        <authorList>
            <person name="Banks J.A."/>
            <person name="Nishiyama T."/>
            <person name="Hasebe M."/>
            <person name="Bowman J.L."/>
            <person name="Gribskov M."/>
            <person name="dePamphilis C."/>
            <person name="Albert V.A."/>
            <person name="Aono N."/>
            <person name="Aoyama T."/>
            <person name="Ambrose B.A."/>
            <person name="Ashton N.W."/>
            <person name="Axtell M.J."/>
            <person name="Barker E."/>
            <person name="Barker M.S."/>
            <person name="Bennetzen J.L."/>
            <person name="Bonawitz N.D."/>
            <person name="Chapple C."/>
            <person name="Cheng C."/>
            <person name="Correa L.G."/>
            <person name="Dacre M."/>
            <person name="DeBarry J."/>
            <person name="Dreyer I."/>
            <person name="Elias M."/>
            <person name="Engstrom E.M."/>
            <person name="Estelle M."/>
            <person name="Feng L."/>
            <person name="Finet C."/>
            <person name="Floyd S.K."/>
            <person name="Frommer W.B."/>
            <person name="Fujita T."/>
            <person name="Gramzow L."/>
            <person name="Gutensohn M."/>
            <person name="Harholt J."/>
            <person name="Hattori M."/>
            <person name="Heyl A."/>
            <person name="Hirai T."/>
            <person name="Hiwatashi Y."/>
            <person name="Ishikawa M."/>
            <person name="Iwata M."/>
            <person name="Karol K.G."/>
            <person name="Koehler B."/>
            <person name="Kolukisaoglu U."/>
            <person name="Kubo M."/>
            <person name="Kurata T."/>
            <person name="Lalonde S."/>
            <person name="Li K."/>
            <person name="Li Y."/>
            <person name="Litt A."/>
            <person name="Lyons E."/>
            <person name="Manning G."/>
            <person name="Maruyama T."/>
            <person name="Michael T.P."/>
            <person name="Mikami K."/>
            <person name="Miyazaki S."/>
            <person name="Morinaga S."/>
            <person name="Murata T."/>
            <person name="Mueller-Roeber B."/>
            <person name="Nelson D.R."/>
            <person name="Obara M."/>
            <person name="Oguri Y."/>
            <person name="Olmstead R.G."/>
            <person name="Onodera N."/>
            <person name="Petersen B.L."/>
            <person name="Pils B."/>
            <person name="Prigge M."/>
            <person name="Rensing S.A."/>
            <person name="Riano-Pachon D.M."/>
            <person name="Roberts A.W."/>
            <person name="Sato Y."/>
            <person name="Scheller H.V."/>
            <person name="Schulz B."/>
            <person name="Schulz C."/>
            <person name="Shakirov E.V."/>
            <person name="Shibagaki N."/>
            <person name="Shinohara N."/>
            <person name="Shippen D.E."/>
            <person name="Soerensen I."/>
            <person name="Sotooka R."/>
            <person name="Sugimoto N."/>
            <person name="Sugita M."/>
            <person name="Sumikawa N."/>
            <person name="Tanurdzic M."/>
            <person name="Theissen G."/>
            <person name="Ulvskov P."/>
            <person name="Wakazuki S."/>
            <person name="Weng J.K."/>
            <person name="Willats W.W."/>
            <person name="Wipf D."/>
            <person name="Wolf P.G."/>
            <person name="Yang L."/>
            <person name="Zimmer A.D."/>
            <person name="Zhu Q."/>
            <person name="Mitros T."/>
            <person name="Hellsten U."/>
            <person name="Loque D."/>
            <person name="Otillar R."/>
            <person name="Salamov A."/>
            <person name="Schmutz J."/>
            <person name="Shapiro H."/>
            <person name="Lindquist E."/>
            <person name="Lucas S."/>
            <person name="Rokhsar D."/>
            <person name="Grigoriev I.V."/>
        </authorList>
    </citation>
    <scope>NUCLEOTIDE SEQUENCE [LARGE SCALE GENOMIC DNA]</scope>
</reference>
<dbReference type="SUPFAM" id="SSF50729">
    <property type="entry name" value="PH domain-like"/>
    <property type="match status" value="1"/>
</dbReference>
<keyword evidence="8" id="KW-1185">Reference proteome</keyword>
<dbReference type="Gramene" id="EFJ36249">
    <property type="protein sequence ID" value="EFJ36249"/>
    <property type="gene ID" value="SELMODRAFT_165360"/>
</dbReference>
<keyword evidence="2" id="KW-0509">mRNA transport</keyword>
<dbReference type="PROSITE" id="PS50196">
    <property type="entry name" value="RANBD1"/>
    <property type="match status" value="1"/>
</dbReference>
<dbReference type="OrthoDB" id="2357150at2759"/>
<evidence type="ECO:0000256" key="5">
    <source>
        <dbReference type="SAM" id="MobiDB-lite"/>
    </source>
</evidence>
<gene>
    <name evidence="7" type="ORF">SELMODRAFT_165360</name>
</gene>
<protein>
    <recommendedName>
        <fullName evidence="6">RanBD1 domain-containing protein</fullName>
    </recommendedName>
</protein>
<dbReference type="Pfam" id="PF00638">
    <property type="entry name" value="Ran_BP1"/>
    <property type="match status" value="1"/>
</dbReference>
<dbReference type="eggNOG" id="KOG0864">
    <property type="taxonomic scope" value="Eukaryota"/>
</dbReference>
<proteinExistence type="predicted"/>
<dbReference type="CDD" id="cd13179">
    <property type="entry name" value="RanBD_RanBP1"/>
    <property type="match status" value="1"/>
</dbReference>
<dbReference type="KEGG" id="smo:SELMODRAFT_165360"/>
<dbReference type="InterPro" id="IPR045255">
    <property type="entry name" value="RanBP1-like"/>
</dbReference>
<dbReference type="OMA" id="NFKDSFM"/>
<dbReference type="PANTHER" id="PTHR23138">
    <property type="entry name" value="RAN BINDING PROTEIN"/>
    <property type="match status" value="1"/>
</dbReference>
<evidence type="ECO:0000259" key="6">
    <source>
        <dbReference type="PROSITE" id="PS50196"/>
    </source>
</evidence>
<feature type="compositionally biased region" description="Basic and acidic residues" evidence="5">
    <location>
        <begin position="196"/>
        <end position="216"/>
    </location>
</feature>
<dbReference type="Gene3D" id="2.30.29.30">
    <property type="entry name" value="Pleckstrin-homology domain (PH domain)/Phosphotyrosine-binding domain (PTB)"/>
    <property type="match status" value="1"/>
</dbReference>
<dbReference type="GO" id="GO:0051028">
    <property type="term" value="P:mRNA transport"/>
    <property type="evidence" value="ECO:0007669"/>
    <property type="project" value="UniProtKB-KW"/>
</dbReference>
<dbReference type="InParanoid" id="D8QU73"/>
<dbReference type="HOGENOM" id="CLU_067861_1_0_1"/>
<dbReference type="Proteomes" id="UP000001514">
    <property type="component" value="Unassembled WGS sequence"/>
</dbReference>
<dbReference type="GO" id="GO:0006913">
    <property type="term" value="P:nucleocytoplasmic transport"/>
    <property type="evidence" value="ECO:0007669"/>
    <property type="project" value="InterPro"/>
</dbReference>
<dbReference type="FunCoup" id="D8QU73">
    <property type="interactions" value="4735"/>
</dbReference>
<keyword evidence="3" id="KW-0811">Translocation</keyword>
<evidence type="ECO:0000313" key="8">
    <source>
        <dbReference type="Proteomes" id="UP000001514"/>
    </source>
</evidence>
<evidence type="ECO:0000256" key="2">
    <source>
        <dbReference type="ARBA" id="ARBA00022816"/>
    </source>
</evidence>
<dbReference type="SMART" id="SM00160">
    <property type="entry name" value="RanBD"/>
    <property type="match status" value="1"/>
</dbReference>
<evidence type="ECO:0000313" key="7">
    <source>
        <dbReference type="EMBL" id="EFJ36249.1"/>
    </source>
</evidence>
<dbReference type="FunFam" id="2.30.29.30:FF:000312">
    <property type="entry name" value="Ran binding protein 1"/>
    <property type="match status" value="1"/>
</dbReference>
<dbReference type="GO" id="GO:0015031">
    <property type="term" value="P:protein transport"/>
    <property type="evidence" value="ECO:0007669"/>
    <property type="project" value="UniProtKB-KW"/>
</dbReference>
<accession>D8QU73</accession>
<feature type="region of interest" description="Disordered" evidence="5">
    <location>
        <begin position="157"/>
        <end position="216"/>
    </location>
</feature>
<dbReference type="InterPro" id="IPR045256">
    <property type="entry name" value="RanBP1_RanBD"/>
</dbReference>
<dbReference type="InterPro" id="IPR011993">
    <property type="entry name" value="PH-like_dom_sf"/>
</dbReference>